<gene>
    <name evidence="7" type="ORF">ACFSGX_10500</name>
</gene>
<feature type="transmembrane region" description="Helical" evidence="6">
    <location>
        <begin position="103"/>
        <end position="127"/>
    </location>
</feature>
<feature type="transmembrane region" description="Helical" evidence="6">
    <location>
        <begin position="225"/>
        <end position="244"/>
    </location>
</feature>
<comment type="caution">
    <text evidence="7">The sequence shown here is derived from an EMBL/GenBank/DDBJ whole genome shotgun (WGS) entry which is preliminary data.</text>
</comment>
<comment type="subcellular location">
    <subcellularLocation>
        <location evidence="6">Cell membrane</location>
        <topology evidence="6">Multi-pass membrane protein</topology>
    </subcellularLocation>
    <subcellularLocation>
        <location evidence="1">Membrane</location>
    </subcellularLocation>
</comment>
<evidence type="ECO:0000256" key="3">
    <source>
        <dbReference type="ARBA" id="ARBA00022692"/>
    </source>
</evidence>
<protein>
    <recommendedName>
        <fullName evidence="6">SURF1-like protein</fullName>
    </recommendedName>
</protein>
<dbReference type="PROSITE" id="PS50895">
    <property type="entry name" value="SURF1"/>
    <property type="match status" value="1"/>
</dbReference>
<name>A0ABW4TXE3_9SPHN</name>
<dbReference type="PANTHER" id="PTHR23427:SF2">
    <property type="entry name" value="SURFEIT LOCUS PROTEIN 1"/>
    <property type="match status" value="1"/>
</dbReference>
<evidence type="ECO:0000256" key="2">
    <source>
        <dbReference type="ARBA" id="ARBA00007165"/>
    </source>
</evidence>
<dbReference type="InterPro" id="IPR045214">
    <property type="entry name" value="Surf1/Surf4"/>
</dbReference>
<proteinExistence type="inferred from homology"/>
<dbReference type="PANTHER" id="PTHR23427">
    <property type="entry name" value="SURFEIT LOCUS PROTEIN"/>
    <property type="match status" value="1"/>
</dbReference>
<evidence type="ECO:0000256" key="6">
    <source>
        <dbReference type="RuleBase" id="RU363076"/>
    </source>
</evidence>
<evidence type="ECO:0000256" key="4">
    <source>
        <dbReference type="ARBA" id="ARBA00022989"/>
    </source>
</evidence>
<reference evidence="8" key="1">
    <citation type="journal article" date="2019" name="Int. J. Syst. Evol. Microbiol.">
        <title>The Global Catalogue of Microorganisms (GCM) 10K type strain sequencing project: providing services to taxonomists for standard genome sequencing and annotation.</title>
        <authorList>
            <consortium name="The Broad Institute Genomics Platform"/>
            <consortium name="The Broad Institute Genome Sequencing Center for Infectious Disease"/>
            <person name="Wu L."/>
            <person name="Ma J."/>
        </authorList>
    </citation>
    <scope>NUCLEOTIDE SEQUENCE [LARGE SCALE GENOMIC DNA]</scope>
    <source>
        <strain evidence="8">CGMCC 1.12702</strain>
    </source>
</reference>
<evidence type="ECO:0000256" key="5">
    <source>
        <dbReference type="ARBA" id="ARBA00023136"/>
    </source>
</evidence>
<keyword evidence="3 6" id="KW-0812">Transmembrane</keyword>
<dbReference type="InterPro" id="IPR002994">
    <property type="entry name" value="Surf1/Shy1"/>
</dbReference>
<keyword evidence="6" id="KW-1003">Cell membrane</keyword>
<dbReference type="RefSeq" id="WP_380929687.1">
    <property type="nucleotide sequence ID" value="NZ_JBHUGS010000002.1"/>
</dbReference>
<evidence type="ECO:0000313" key="8">
    <source>
        <dbReference type="Proteomes" id="UP001597400"/>
    </source>
</evidence>
<dbReference type="Pfam" id="PF02104">
    <property type="entry name" value="SURF1"/>
    <property type="match status" value="1"/>
</dbReference>
<keyword evidence="5 6" id="KW-0472">Membrane</keyword>
<dbReference type="EMBL" id="JBHUGS010000002">
    <property type="protein sequence ID" value="MFD1951193.1"/>
    <property type="molecule type" value="Genomic_DNA"/>
</dbReference>
<keyword evidence="4 6" id="KW-1133">Transmembrane helix</keyword>
<dbReference type="CDD" id="cd06662">
    <property type="entry name" value="SURF1"/>
    <property type="match status" value="1"/>
</dbReference>
<sequence length="250" mass="26963">MTNGAAGAPDTGARPPRSRLTLVILTVVTALLVAALLGLGTWQVRRLAWKRDLIARVDARVHAQPVAAPGPAAWGGLNVENASYRNIRLTGRYRNDRSVRTQAATVLGAGSWLITPLVTDAGFTVLVNRGFVPPGWQDRTPPSGPVTVTGLLRMTEPGGGFLRRNNPTAGRWYSRDVAAIAAAQRLKAVAPYFVDAAADPAAPTRPPVGGLTIVAFPNSHLTYAITWYTLALMLIGGWVLILRYERRMRR</sequence>
<comment type="similarity">
    <text evidence="2 6">Belongs to the SURF1 family.</text>
</comment>
<keyword evidence="8" id="KW-1185">Reference proteome</keyword>
<evidence type="ECO:0000313" key="7">
    <source>
        <dbReference type="EMBL" id="MFD1951193.1"/>
    </source>
</evidence>
<accession>A0ABW4TXE3</accession>
<evidence type="ECO:0000256" key="1">
    <source>
        <dbReference type="ARBA" id="ARBA00004370"/>
    </source>
</evidence>
<feature type="transmembrane region" description="Helical" evidence="6">
    <location>
        <begin position="20"/>
        <end position="42"/>
    </location>
</feature>
<dbReference type="Proteomes" id="UP001597400">
    <property type="component" value="Unassembled WGS sequence"/>
</dbReference>
<organism evidence="7 8">
    <name type="scientific">Sphingomonas arantia</name>
    <dbReference type="NCBI Taxonomy" id="1460676"/>
    <lineage>
        <taxon>Bacteria</taxon>
        <taxon>Pseudomonadati</taxon>
        <taxon>Pseudomonadota</taxon>
        <taxon>Alphaproteobacteria</taxon>
        <taxon>Sphingomonadales</taxon>
        <taxon>Sphingomonadaceae</taxon>
        <taxon>Sphingomonas</taxon>
    </lineage>
</organism>